<dbReference type="EMBL" id="CAJRAY010000024">
    <property type="protein sequence ID" value="CAG5082116.1"/>
    <property type="molecule type" value="Genomic_DNA"/>
</dbReference>
<feature type="domain" description="ATP-dependent DNA ligase family profile" evidence="4">
    <location>
        <begin position="103"/>
        <end position="225"/>
    </location>
</feature>
<dbReference type="InterPro" id="IPR029710">
    <property type="entry name" value="LIG4"/>
</dbReference>
<organism evidence="5 6">
    <name type="scientific">Thermobacillus xylanilyticus</name>
    <dbReference type="NCBI Taxonomy" id="76633"/>
    <lineage>
        <taxon>Bacteria</taxon>
        <taxon>Bacillati</taxon>
        <taxon>Bacillota</taxon>
        <taxon>Bacilli</taxon>
        <taxon>Bacillales</taxon>
        <taxon>Paenibacillaceae</taxon>
        <taxon>Thermobacillus</taxon>
    </lineage>
</organism>
<dbReference type="Gene3D" id="3.30.470.30">
    <property type="entry name" value="DNA ligase/mRNA capping enzyme"/>
    <property type="match status" value="1"/>
</dbReference>
<dbReference type="Proteomes" id="UP000681526">
    <property type="component" value="Unassembled WGS sequence"/>
</dbReference>
<dbReference type="RefSeq" id="WP_213483822.1">
    <property type="nucleotide sequence ID" value="NZ_CAJRAY010000024.1"/>
</dbReference>
<sequence>MEPIVPFEPVAADDIPAGPQWAAQIKWDGVRMLVYFDGASTKLVNRRLHERTMQYPELADARRYCRAKSVILDGEIVAFDAARPSFHEVMRRDGIRNAQAVPAAVREIPVTYMVFDILYLDGEWVTGRSLEERQRLLARAVEPGAGVRLVENTADGEKLFDVMRKHGMEGIVVKDLASTYAVGGKDGRWRKIKVRRDLTAAVGGVTYGGGRVNALLLGLYDGQGRLHYIGHAGSGRLTGRDWADITAAAELLRMPDCPFAAKPPRSAGAVWIRPMLTAKVRYLEWTAGRTLRQPVIEAVSAGFGTDCTFDRLDETTV</sequence>
<dbReference type="EC" id="6.5.1.1" evidence="1"/>
<dbReference type="PROSITE" id="PS50160">
    <property type="entry name" value="DNA_LIGASE_A3"/>
    <property type="match status" value="1"/>
</dbReference>
<dbReference type="InterPro" id="IPR012309">
    <property type="entry name" value="DNA_ligase_ATP-dep_C"/>
</dbReference>
<evidence type="ECO:0000313" key="6">
    <source>
        <dbReference type="Proteomes" id="UP000681526"/>
    </source>
</evidence>
<dbReference type="GO" id="GO:0003910">
    <property type="term" value="F:DNA ligase (ATP) activity"/>
    <property type="evidence" value="ECO:0007669"/>
    <property type="project" value="UniProtKB-EC"/>
</dbReference>
<dbReference type="InterPro" id="IPR012340">
    <property type="entry name" value="NA-bd_OB-fold"/>
</dbReference>
<dbReference type="PROSITE" id="PS00697">
    <property type="entry name" value="DNA_LIGASE_A1"/>
    <property type="match status" value="1"/>
</dbReference>
<dbReference type="CDD" id="cd07971">
    <property type="entry name" value="OBF_DNA_ligase_LigD"/>
    <property type="match status" value="1"/>
</dbReference>
<keyword evidence="2 5" id="KW-0436">Ligase</keyword>
<keyword evidence="6" id="KW-1185">Reference proteome</keyword>
<comment type="catalytic activity">
    <reaction evidence="3">
        <text>ATP + (deoxyribonucleotide)n-3'-hydroxyl + 5'-phospho-(deoxyribonucleotide)m = (deoxyribonucleotide)n+m + AMP + diphosphate.</text>
        <dbReference type="EC" id="6.5.1.1"/>
    </reaction>
</comment>
<evidence type="ECO:0000256" key="3">
    <source>
        <dbReference type="ARBA" id="ARBA00034003"/>
    </source>
</evidence>
<evidence type="ECO:0000256" key="2">
    <source>
        <dbReference type="ARBA" id="ARBA00022598"/>
    </source>
</evidence>
<dbReference type="SUPFAM" id="SSF50249">
    <property type="entry name" value="Nucleic acid-binding proteins"/>
    <property type="match status" value="1"/>
</dbReference>
<evidence type="ECO:0000313" key="5">
    <source>
        <dbReference type="EMBL" id="CAG5082116.1"/>
    </source>
</evidence>
<comment type="caution">
    <text evidence="5">The sequence shown here is derived from an EMBL/GenBank/DDBJ whole genome shotgun (WGS) entry which is preliminary data.</text>
</comment>
<dbReference type="InterPro" id="IPR012310">
    <property type="entry name" value="DNA_ligase_ATP-dep_cent"/>
</dbReference>
<gene>
    <name evidence="5" type="primary">txxe 883-ligB</name>
    <name evidence="5" type="ORF">TXXE_05860</name>
</gene>
<evidence type="ECO:0000256" key="1">
    <source>
        <dbReference type="ARBA" id="ARBA00012727"/>
    </source>
</evidence>
<name>A0ABN7RSW8_THEXY</name>
<dbReference type="Gene3D" id="2.40.50.140">
    <property type="entry name" value="Nucleic acid-binding proteins"/>
    <property type="match status" value="1"/>
</dbReference>
<evidence type="ECO:0000259" key="4">
    <source>
        <dbReference type="PROSITE" id="PS50160"/>
    </source>
</evidence>
<dbReference type="Pfam" id="PF01068">
    <property type="entry name" value="DNA_ligase_A_M"/>
    <property type="match status" value="1"/>
</dbReference>
<dbReference type="PANTHER" id="PTHR45997:SF1">
    <property type="entry name" value="DNA LIGASE 4"/>
    <property type="match status" value="1"/>
</dbReference>
<proteinExistence type="predicted"/>
<dbReference type="PANTHER" id="PTHR45997">
    <property type="entry name" value="DNA LIGASE 4"/>
    <property type="match status" value="1"/>
</dbReference>
<dbReference type="SUPFAM" id="SSF56091">
    <property type="entry name" value="DNA ligase/mRNA capping enzyme, catalytic domain"/>
    <property type="match status" value="1"/>
</dbReference>
<dbReference type="Pfam" id="PF04679">
    <property type="entry name" value="DNA_ligase_A_C"/>
    <property type="match status" value="1"/>
</dbReference>
<dbReference type="InterPro" id="IPR016059">
    <property type="entry name" value="DNA_ligase_ATP-dep_CS"/>
</dbReference>
<reference evidence="5 6" key="1">
    <citation type="submission" date="2021-04" db="EMBL/GenBank/DDBJ databases">
        <authorList>
            <person name="Rakotoarivonina H."/>
        </authorList>
    </citation>
    <scope>NUCLEOTIDE SEQUENCE [LARGE SCALE GENOMIC DNA]</scope>
    <source>
        <strain evidence="5 6">XE</strain>
    </source>
</reference>
<dbReference type="CDD" id="cd07906">
    <property type="entry name" value="Adenylation_DNA_ligase_LigD_LigC"/>
    <property type="match status" value="1"/>
</dbReference>
<accession>A0ABN7RSW8</accession>
<protein>
    <recommendedName>
        <fullName evidence="1">DNA ligase (ATP)</fullName>
        <ecNumber evidence="1">6.5.1.1</ecNumber>
    </recommendedName>
</protein>